<feature type="compositionally biased region" description="Polar residues" evidence="1">
    <location>
        <begin position="68"/>
        <end position="78"/>
    </location>
</feature>
<feature type="compositionally biased region" description="Pro residues" evidence="1">
    <location>
        <begin position="102"/>
        <end position="116"/>
    </location>
</feature>
<dbReference type="EMBL" id="JAWZYT010002592">
    <property type="protein sequence ID" value="KAK4303379.1"/>
    <property type="molecule type" value="Genomic_DNA"/>
</dbReference>
<accession>A0AAE1U227</accession>
<sequence>MAATLVDDDGGGGCSETGLGCCDQTCMAHLRRGGRGVFVVLSHDDLCSVSVLKPQPLLTPPTPYRHPSTPTSFPSQHLNHPPHPPMTVTPAPQKLNLFSPHSPHPPMTVTPAPLPLSPLNTPSTPDRHPSTSPLPPSP</sequence>
<dbReference type="Proteomes" id="UP001292094">
    <property type="component" value="Unassembled WGS sequence"/>
</dbReference>
<comment type="caution">
    <text evidence="2">The sequence shown here is derived from an EMBL/GenBank/DDBJ whole genome shotgun (WGS) entry which is preliminary data.</text>
</comment>
<name>A0AAE1U227_9EUCA</name>
<protein>
    <submittedName>
        <fullName evidence="2">Uncharacterized protein</fullName>
    </submittedName>
</protein>
<feature type="region of interest" description="Disordered" evidence="1">
    <location>
        <begin position="57"/>
        <end position="138"/>
    </location>
</feature>
<dbReference type="AlphaFoldDB" id="A0AAE1U227"/>
<evidence type="ECO:0000256" key="1">
    <source>
        <dbReference type="SAM" id="MobiDB-lite"/>
    </source>
</evidence>
<reference evidence="2" key="1">
    <citation type="submission" date="2023-11" db="EMBL/GenBank/DDBJ databases">
        <title>Genome assemblies of two species of porcelain crab, Petrolisthes cinctipes and Petrolisthes manimaculis (Anomura: Porcellanidae).</title>
        <authorList>
            <person name="Angst P."/>
        </authorList>
    </citation>
    <scope>NUCLEOTIDE SEQUENCE</scope>
    <source>
        <strain evidence="2">PB745_02</strain>
        <tissue evidence="2">Gill</tissue>
    </source>
</reference>
<evidence type="ECO:0000313" key="2">
    <source>
        <dbReference type="EMBL" id="KAK4303379.1"/>
    </source>
</evidence>
<evidence type="ECO:0000313" key="3">
    <source>
        <dbReference type="Proteomes" id="UP001292094"/>
    </source>
</evidence>
<organism evidence="2 3">
    <name type="scientific">Petrolisthes manimaculis</name>
    <dbReference type="NCBI Taxonomy" id="1843537"/>
    <lineage>
        <taxon>Eukaryota</taxon>
        <taxon>Metazoa</taxon>
        <taxon>Ecdysozoa</taxon>
        <taxon>Arthropoda</taxon>
        <taxon>Crustacea</taxon>
        <taxon>Multicrustacea</taxon>
        <taxon>Malacostraca</taxon>
        <taxon>Eumalacostraca</taxon>
        <taxon>Eucarida</taxon>
        <taxon>Decapoda</taxon>
        <taxon>Pleocyemata</taxon>
        <taxon>Anomura</taxon>
        <taxon>Galatheoidea</taxon>
        <taxon>Porcellanidae</taxon>
        <taxon>Petrolisthes</taxon>
    </lineage>
</organism>
<proteinExistence type="predicted"/>
<gene>
    <name evidence="2" type="ORF">Pmani_024607</name>
</gene>
<keyword evidence="3" id="KW-1185">Reference proteome</keyword>